<dbReference type="Proteomes" id="UP000247345">
    <property type="component" value="Unassembled WGS sequence"/>
</dbReference>
<evidence type="ECO:0000313" key="3">
    <source>
        <dbReference type="Proteomes" id="UP000247345"/>
    </source>
</evidence>
<organism evidence="2 3">
    <name type="scientific">Polaribacter butkevichii</name>
    <dbReference type="NCBI Taxonomy" id="218490"/>
    <lineage>
        <taxon>Bacteria</taxon>
        <taxon>Pseudomonadati</taxon>
        <taxon>Bacteroidota</taxon>
        <taxon>Flavobacteriia</taxon>
        <taxon>Flavobacteriales</taxon>
        <taxon>Flavobacteriaceae</taxon>
    </lineage>
</organism>
<protein>
    <submittedName>
        <fullName evidence="2">Uncharacterized protein</fullName>
    </submittedName>
</protein>
<name>A0A2P6CAL8_9FLAO</name>
<evidence type="ECO:0000256" key="1">
    <source>
        <dbReference type="SAM" id="Coils"/>
    </source>
</evidence>
<dbReference type="EMBL" id="MSCK01000001">
    <property type="protein sequence ID" value="PQJ71966.1"/>
    <property type="molecule type" value="Genomic_DNA"/>
</dbReference>
<keyword evidence="3" id="KW-1185">Reference proteome</keyword>
<gene>
    <name evidence="2" type="ORF">BTO14_01280</name>
</gene>
<proteinExistence type="predicted"/>
<evidence type="ECO:0000313" key="2">
    <source>
        <dbReference type="EMBL" id="PQJ71966.1"/>
    </source>
</evidence>
<reference evidence="2 3" key="1">
    <citation type="submission" date="2016-12" db="EMBL/GenBank/DDBJ databases">
        <title>Trade-off between light-utilization and light-protection in marine flavobacteria.</title>
        <authorList>
            <person name="Kumagai Y."/>
            <person name="Yoshizawa S."/>
            <person name="Kogure K."/>
            <person name="Iwasaki W."/>
        </authorList>
    </citation>
    <scope>NUCLEOTIDE SEQUENCE [LARGE SCALE GENOMIC DNA]</scope>
    <source>
        <strain evidence="2 3">KCTC 12100</strain>
    </source>
</reference>
<feature type="coiled-coil region" evidence="1">
    <location>
        <begin position="33"/>
        <end position="67"/>
    </location>
</feature>
<keyword evidence="1" id="KW-0175">Coiled coil</keyword>
<comment type="caution">
    <text evidence="2">The sequence shown here is derived from an EMBL/GenBank/DDBJ whole genome shotgun (WGS) entry which is preliminary data.</text>
</comment>
<accession>A0A2P6CAL8</accession>
<dbReference type="RefSeq" id="WP_105047620.1">
    <property type="nucleotide sequence ID" value="NZ_CP150661.1"/>
</dbReference>
<dbReference type="AlphaFoldDB" id="A0A2P6CAL8"/>
<sequence length="67" mass="7543">MNKMSTVVNCPTCGGKSKIKETNGATTYEALQNDELIKKVSQLKNAMQKFKEKAEALEKELEEIKNH</sequence>